<dbReference type="PATRIC" id="fig|552518.3.peg.631"/>
<dbReference type="OrthoDB" id="9795242at2"/>
<dbReference type="SUPFAM" id="SSF46689">
    <property type="entry name" value="Homeodomain-like"/>
    <property type="match status" value="1"/>
</dbReference>
<dbReference type="PROSITE" id="PS50977">
    <property type="entry name" value="HTH_TETR_2"/>
    <property type="match status" value="1"/>
</dbReference>
<accession>A0A0F3IWX6</accession>
<dbReference type="Pfam" id="PF16925">
    <property type="entry name" value="TetR_C_13"/>
    <property type="match status" value="1"/>
</dbReference>
<feature type="DNA-binding region" description="H-T-H motif" evidence="4">
    <location>
        <begin position="35"/>
        <end position="54"/>
    </location>
</feature>
<dbReference type="SUPFAM" id="SSF48498">
    <property type="entry name" value="Tetracyclin repressor-like, C-terminal domain"/>
    <property type="match status" value="1"/>
</dbReference>
<dbReference type="PRINTS" id="PR00455">
    <property type="entry name" value="HTHTETR"/>
</dbReference>
<protein>
    <recommendedName>
        <fullName evidence="5">HTH tetR-type domain-containing protein</fullName>
    </recommendedName>
</protein>
<dbReference type="InterPro" id="IPR011075">
    <property type="entry name" value="TetR_C"/>
</dbReference>
<dbReference type="PANTHER" id="PTHR47506">
    <property type="entry name" value="TRANSCRIPTIONAL REGULATORY PROTEIN"/>
    <property type="match status" value="1"/>
</dbReference>
<comment type="caution">
    <text evidence="6">The sequence shown here is derived from an EMBL/GenBank/DDBJ whole genome shotgun (WGS) entry which is preliminary data.</text>
</comment>
<dbReference type="PANTHER" id="PTHR47506:SF1">
    <property type="entry name" value="HTH-TYPE TRANSCRIPTIONAL REGULATOR YJDC"/>
    <property type="match status" value="1"/>
</dbReference>
<dbReference type="Proteomes" id="UP000033774">
    <property type="component" value="Unassembled WGS sequence"/>
</dbReference>
<dbReference type="InterPro" id="IPR009057">
    <property type="entry name" value="Homeodomain-like_sf"/>
</dbReference>
<keyword evidence="1" id="KW-0805">Transcription regulation</keyword>
<keyword evidence="3" id="KW-0804">Transcription</keyword>
<dbReference type="Gene3D" id="1.10.357.10">
    <property type="entry name" value="Tetracycline Repressor, domain 2"/>
    <property type="match status" value="1"/>
</dbReference>
<evidence type="ECO:0000256" key="4">
    <source>
        <dbReference type="PROSITE-ProRule" id="PRU00335"/>
    </source>
</evidence>
<proteinExistence type="predicted"/>
<dbReference type="GO" id="GO:0003677">
    <property type="term" value="F:DNA binding"/>
    <property type="evidence" value="ECO:0007669"/>
    <property type="project" value="UniProtKB-UniRule"/>
</dbReference>
<evidence type="ECO:0000313" key="7">
    <source>
        <dbReference type="Proteomes" id="UP000033774"/>
    </source>
</evidence>
<dbReference type="RefSeq" id="WP_045775262.1">
    <property type="nucleotide sequence ID" value="NZ_LAJY01000156.1"/>
</dbReference>
<dbReference type="InterPro" id="IPR036271">
    <property type="entry name" value="Tet_transcr_reg_TetR-rel_C_sf"/>
</dbReference>
<dbReference type="Pfam" id="PF00440">
    <property type="entry name" value="TetR_N"/>
    <property type="match status" value="1"/>
</dbReference>
<dbReference type="InterPro" id="IPR023772">
    <property type="entry name" value="DNA-bd_HTH_TetR-type_CS"/>
</dbReference>
<evidence type="ECO:0000256" key="2">
    <source>
        <dbReference type="ARBA" id="ARBA00023125"/>
    </source>
</evidence>
<dbReference type="EMBL" id="LAJY01000156">
    <property type="protein sequence ID" value="KJV10094.1"/>
    <property type="molecule type" value="Genomic_DNA"/>
</dbReference>
<keyword evidence="7" id="KW-1185">Reference proteome</keyword>
<dbReference type="PROSITE" id="PS01081">
    <property type="entry name" value="HTH_TETR_1"/>
    <property type="match status" value="1"/>
</dbReference>
<evidence type="ECO:0000259" key="5">
    <source>
        <dbReference type="PROSITE" id="PS50977"/>
    </source>
</evidence>
<sequence>MTKSCSPGRPRGFDPDAVLDAALPVFWEKGYEATSLTDLTEAMGINRPSLYAAFGNKEGVFLRVMERYGAGYHDFLADALGQKTAVAVIRAMLRGSAIAQTEPGRPPGCLLLSTHLPNDQTAQNLRDALIEQRNVVGTALTARLKRAAAEGDLPADVVPETLAATVTALCRGMATDAASGATRGQLLEVAEFAAETLARRLTPPPG</sequence>
<dbReference type="Gene3D" id="1.10.10.60">
    <property type="entry name" value="Homeodomain-like"/>
    <property type="match status" value="1"/>
</dbReference>
<organism evidence="6 7">
    <name type="scientific">Elstera litoralis</name>
    <dbReference type="NCBI Taxonomy" id="552518"/>
    <lineage>
        <taxon>Bacteria</taxon>
        <taxon>Pseudomonadati</taxon>
        <taxon>Pseudomonadota</taxon>
        <taxon>Alphaproteobacteria</taxon>
        <taxon>Rhodospirillales</taxon>
        <taxon>Rhodospirillaceae</taxon>
        <taxon>Elstera</taxon>
    </lineage>
</organism>
<evidence type="ECO:0000313" key="6">
    <source>
        <dbReference type="EMBL" id="KJV10094.1"/>
    </source>
</evidence>
<evidence type="ECO:0000256" key="1">
    <source>
        <dbReference type="ARBA" id="ARBA00023015"/>
    </source>
</evidence>
<dbReference type="AlphaFoldDB" id="A0A0F3IWX6"/>
<gene>
    <name evidence="6" type="ORF">VZ95_07265</name>
</gene>
<keyword evidence="2 4" id="KW-0238">DNA-binding</keyword>
<evidence type="ECO:0000256" key="3">
    <source>
        <dbReference type="ARBA" id="ARBA00023163"/>
    </source>
</evidence>
<feature type="domain" description="HTH tetR-type" evidence="5">
    <location>
        <begin position="12"/>
        <end position="72"/>
    </location>
</feature>
<dbReference type="InterPro" id="IPR001647">
    <property type="entry name" value="HTH_TetR"/>
</dbReference>
<reference evidence="6 7" key="1">
    <citation type="submission" date="2015-03" db="EMBL/GenBank/DDBJ databases">
        <title>Draft genome sequence of Elstera litoralis.</title>
        <authorList>
            <person name="Rahalkar M.C."/>
            <person name="Dhakephalkar P.K."/>
            <person name="Pore S.D."/>
            <person name="Arora P."/>
            <person name="Kapse N.G."/>
            <person name="Pandit P.S."/>
        </authorList>
    </citation>
    <scope>NUCLEOTIDE SEQUENCE [LARGE SCALE GENOMIC DNA]</scope>
    <source>
        <strain evidence="6 7">Dia-1</strain>
    </source>
</reference>
<name>A0A0F3IWX6_9PROT</name>